<dbReference type="EMBL" id="FLMQ01000055">
    <property type="protein sequence ID" value="SBP87622.1"/>
    <property type="molecule type" value="Genomic_DNA"/>
</dbReference>
<name>A0A238D326_THIDL</name>
<sequence length="78" mass="8724">MPARRPTSAPVRGGCPARAVYAWASYWVNPRRINALMGSESTSIPFPFFCYGQHDVNRLTNYQSSIRMLLSTTTVVVT</sequence>
<dbReference type="AlphaFoldDB" id="A0A238D326"/>
<evidence type="ECO:0000313" key="1">
    <source>
        <dbReference type="EMBL" id="SBP87622.1"/>
    </source>
</evidence>
<keyword evidence="2" id="KW-1185">Reference proteome</keyword>
<reference evidence="1 2" key="1">
    <citation type="submission" date="2016-06" db="EMBL/GenBank/DDBJ databases">
        <authorList>
            <person name="Kjaerup R.B."/>
            <person name="Dalgaard T.S."/>
            <person name="Juul-Madsen H.R."/>
        </authorList>
    </citation>
    <scope>NUCLEOTIDE SEQUENCE [LARGE SCALE GENOMIC DNA]</scope>
    <source>
        <strain evidence="1 2">DSM 16361</strain>
    </source>
</reference>
<proteinExistence type="predicted"/>
<accession>A0A238D326</accession>
<gene>
    <name evidence="1" type="ORF">THIARS_60335</name>
</gene>
<organism evidence="1 2">
    <name type="scientific">Thiomonas delicata</name>
    <name type="common">Thiomonas cuprina</name>
    <dbReference type="NCBI Taxonomy" id="364030"/>
    <lineage>
        <taxon>Bacteria</taxon>
        <taxon>Pseudomonadati</taxon>
        <taxon>Pseudomonadota</taxon>
        <taxon>Betaproteobacteria</taxon>
        <taxon>Burkholderiales</taxon>
        <taxon>Thiomonas</taxon>
    </lineage>
</organism>
<evidence type="ECO:0000313" key="2">
    <source>
        <dbReference type="Proteomes" id="UP000214566"/>
    </source>
</evidence>
<protein>
    <submittedName>
        <fullName evidence="1">Uncharacterized protein</fullName>
    </submittedName>
</protein>
<dbReference type="Proteomes" id="UP000214566">
    <property type="component" value="Unassembled WGS sequence"/>
</dbReference>